<evidence type="ECO:0000313" key="2">
    <source>
        <dbReference type="Proteomes" id="UP000828941"/>
    </source>
</evidence>
<evidence type="ECO:0000313" key="1">
    <source>
        <dbReference type="EMBL" id="KAI4301463.1"/>
    </source>
</evidence>
<accession>A0ACB9KWG8</accession>
<proteinExistence type="predicted"/>
<dbReference type="EMBL" id="CM039438">
    <property type="protein sequence ID" value="KAI4301463.1"/>
    <property type="molecule type" value="Genomic_DNA"/>
</dbReference>
<name>A0ACB9KWG8_BAUVA</name>
<gene>
    <name evidence="1" type="ORF">L6164_034741</name>
</gene>
<sequence length="155" mass="17440">MEGISGSWSEYWRKRGYRRLNGSGYESRRKSSSVELGNVNTRRRRLWRIKIAPKIKTLRRASPKKMLLWLRDAYVRMMMGLANSRVVSISAAAASGYGGALPGGDVTGGFAMGTGPPKEYDPKMILQIYRSLMMAQGQLVPRDAPRITSEILCRR</sequence>
<comment type="caution">
    <text evidence="1">The sequence shown here is derived from an EMBL/GenBank/DDBJ whole genome shotgun (WGS) entry which is preliminary data.</text>
</comment>
<organism evidence="1 2">
    <name type="scientific">Bauhinia variegata</name>
    <name type="common">Purple orchid tree</name>
    <name type="synonym">Phanera variegata</name>
    <dbReference type="NCBI Taxonomy" id="167791"/>
    <lineage>
        <taxon>Eukaryota</taxon>
        <taxon>Viridiplantae</taxon>
        <taxon>Streptophyta</taxon>
        <taxon>Embryophyta</taxon>
        <taxon>Tracheophyta</taxon>
        <taxon>Spermatophyta</taxon>
        <taxon>Magnoliopsida</taxon>
        <taxon>eudicotyledons</taxon>
        <taxon>Gunneridae</taxon>
        <taxon>Pentapetalae</taxon>
        <taxon>rosids</taxon>
        <taxon>fabids</taxon>
        <taxon>Fabales</taxon>
        <taxon>Fabaceae</taxon>
        <taxon>Cercidoideae</taxon>
        <taxon>Cercideae</taxon>
        <taxon>Bauhiniinae</taxon>
        <taxon>Bauhinia</taxon>
    </lineage>
</organism>
<dbReference type="Proteomes" id="UP000828941">
    <property type="component" value="Chromosome 13"/>
</dbReference>
<reference evidence="1 2" key="1">
    <citation type="journal article" date="2022" name="DNA Res.">
        <title>Chromosomal-level genome assembly of the orchid tree Bauhinia variegata (Leguminosae; Cercidoideae) supports the allotetraploid origin hypothesis of Bauhinia.</title>
        <authorList>
            <person name="Zhong Y."/>
            <person name="Chen Y."/>
            <person name="Zheng D."/>
            <person name="Pang J."/>
            <person name="Liu Y."/>
            <person name="Luo S."/>
            <person name="Meng S."/>
            <person name="Qian L."/>
            <person name="Wei D."/>
            <person name="Dai S."/>
            <person name="Zhou R."/>
        </authorList>
    </citation>
    <scope>NUCLEOTIDE SEQUENCE [LARGE SCALE GENOMIC DNA]</scope>
    <source>
        <strain evidence="1">BV-YZ2020</strain>
    </source>
</reference>
<keyword evidence="2" id="KW-1185">Reference proteome</keyword>
<protein>
    <submittedName>
        <fullName evidence="1">Uncharacterized protein</fullName>
    </submittedName>
</protein>